<evidence type="ECO:0000313" key="3">
    <source>
        <dbReference type="Proteomes" id="UP000034680"/>
    </source>
</evidence>
<dbReference type="Proteomes" id="UP000034680">
    <property type="component" value="Unassembled WGS sequence"/>
</dbReference>
<organism evidence="2 3">
    <name type="scientific">Diaporthe ampelina</name>
    <dbReference type="NCBI Taxonomy" id="1214573"/>
    <lineage>
        <taxon>Eukaryota</taxon>
        <taxon>Fungi</taxon>
        <taxon>Dikarya</taxon>
        <taxon>Ascomycota</taxon>
        <taxon>Pezizomycotina</taxon>
        <taxon>Sordariomycetes</taxon>
        <taxon>Sordariomycetidae</taxon>
        <taxon>Diaporthales</taxon>
        <taxon>Diaporthaceae</taxon>
        <taxon>Diaporthe</taxon>
    </lineage>
</organism>
<evidence type="ECO:0000313" key="2">
    <source>
        <dbReference type="EMBL" id="KKY32005.1"/>
    </source>
</evidence>
<feature type="region of interest" description="Disordered" evidence="1">
    <location>
        <begin position="1"/>
        <end position="30"/>
    </location>
</feature>
<reference evidence="2 3" key="1">
    <citation type="submission" date="2015-05" db="EMBL/GenBank/DDBJ databases">
        <title>Distinctive expansion of gene families associated with plant cell wall degradation and secondary metabolism in the genomes of grapevine trunk pathogens.</title>
        <authorList>
            <person name="Lawrence D.P."/>
            <person name="Travadon R."/>
            <person name="Rolshausen P.E."/>
            <person name="Baumgartner K."/>
        </authorList>
    </citation>
    <scope>NUCLEOTIDE SEQUENCE [LARGE SCALE GENOMIC DNA]</scope>
    <source>
        <strain evidence="2">DA912</strain>
    </source>
</reference>
<name>A0A0G2HVE9_9PEZI</name>
<reference evidence="2 3" key="2">
    <citation type="submission" date="2015-05" db="EMBL/GenBank/DDBJ databases">
        <authorList>
            <person name="Morales-Cruz A."/>
            <person name="Amrine K.C."/>
            <person name="Cantu D."/>
        </authorList>
    </citation>
    <scope>NUCLEOTIDE SEQUENCE [LARGE SCALE GENOMIC DNA]</scope>
    <source>
        <strain evidence="2">DA912</strain>
    </source>
</reference>
<sequence length="384" mass="42642">MAPPSLPGRASPAPWRPPVDPEKPPCPYQPGLKLELRSHTAPKPFGHNLYGPSLRVQVPDADLRQVTQTRLVVAHPPIEAAAATSSAISQSARLTVTGNIAVADARGAQVVACSVELPAAKTPGAKTTTFTAVAKIYDALYYSFANRNHPAFPVDPTWEADMDYSREVAAFEHMKNLKTSGQLGGFAPCYYGSWTFSLPIRHNGKVVTRPVRLILMEKLTGASIWSLYRTSKSTPNAEPNAHHIKEEWRLEVLARLLEGEVRQHHAGVDQKDLAARNVYLVPPQGQTALNPVGPAPRVVLIDYNTSIVWEKTRIGVLADQYPKAKLPPNPMWKYWHESLPEFYGWCPKEWRAKPKLRQQWLAKRFGGKNAAQFAPIEEKLSFAE</sequence>
<evidence type="ECO:0000256" key="1">
    <source>
        <dbReference type="SAM" id="MobiDB-lite"/>
    </source>
</evidence>
<dbReference type="EMBL" id="LCUC01000350">
    <property type="protein sequence ID" value="KKY32005.1"/>
    <property type="molecule type" value="Genomic_DNA"/>
</dbReference>
<accession>A0A0G2HVE9</accession>
<dbReference type="OrthoDB" id="4267316at2759"/>
<comment type="caution">
    <text evidence="2">The sequence shown here is derived from an EMBL/GenBank/DDBJ whole genome shotgun (WGS) entry which is preliminary data.</text>
</comment>
<dbReference type="AlphaFoldDB" id="A0A0G2HVE9"/>
<proteinExistence type="predicted"/>
<feature type="compositionally biased region" description="Pro residues" evidence="1">
    <location>
        <begin position="14"/>
        <end position="28"/>
    </location>
</feature>
<gene>
    <name evidence="2" type="ORF">UCDDA912_g08061</name>
</gene>
<evidence type="ECO:0008006" key="4">
    <source>
        <dbReference type="Google" id="ProtNLM"/>
    </source>
</evidence>
<keyword evidence="3" id="KW-1185">Reference proteome</keyword>
<protein>
    <recommendedName>
        <fullName evidence="4">Protein kinase domain-containing protein</fullName>
    </recommendedName>
</protein>